<comment type="caution">
    <text evidence="2">The sequence shown here is derived from an EMBL/GenBank/DDBJ whole genome shotgun (WGS) entry which is preliminary data.</text>
</comment>
<dbReference type="GO" id="GO:0004497">
    <property type="term" value="F:monooxygenase activity"/>
    <property type="evidence" value="ECO:0007669"/>
    <property type="project" value="UniProtKB-KW"/>
</dbReference>
<dbReference type="EMBL" id="BONC01000014">
    <property type="protein sequence ID" value="GIF56432.1"/>
    <property type="molecule type" value="Genomic_DNA"/>
</dbReference>
<evidence type="ECO:0000313" key="3">
    <source>
        <dbReference type="Proteomes" id="UP000624325"/>
    </source>
</evidence>
<dbReference type="InterPro" id="IPR007138">
    <property type="entry name" value="ABM_dom"/>
</dbReference>
<keyword evidence="3" id="KW-1185">Reference proteome</keyword>
<evidence type="ECO:0000259" key="1">
    <source>
        <dbReference type="PROSITE" id="PS51725"/>
    </source>
</evidence>
<dbReference type="SUPFAM" id="SSF54909">
    <property type="entry name" value="Dimeric alpha+beta barrel"/>
    <property type="match status" value="1"/>
</dbReference>
<dbReference type="Proteomes" id="UP000624325">
    <property type="component" value="Unassembled WGS sequence"/>
</dbReference>
<feature type="domain" description="ABM" evidence="1">
    <location>
        <begin position="15"/>
        <end position="103"/>
    </location>
</feature>
<protein>
    <submittedName>
        <fullName evidence="2">Antibiotic biosynthesis monooxygenase</fullName>
    </submittedName>
</protein>
<proteinExistence type="predicted"/>
<dbReference type="Pfam" id="PF03992">
    <property type="entry name" value="ABM"/>
    <property type="match status" value="1"/>
</dbReference>
<reference evidence="2 3" key="1">
    <citation type="submission" date="2021-01" db="EMBL/GenBank/DDBJ databases">
        <title>Whole genome shotgun sequence of Asanoa iriomotensis NBRC 100142.</title>
        <authorList>
            <person name="Komaki H."/>
            <person name="Tamura T."/>
        </authorList>
    </citation>
    <scope>NUCLEOTIDE SEQUENCE [LARGE SCALE GENOMIC DNA]</scope>
    <source>
        <strain evidence="2 3">NBRC 100142</strain>
    </source>
</reference>
<keyword evidence="2" id="KW-0560">Oxidoreductase</keyword>
<evidence type="ECO:0000313" key="2">
    <source>
        <dbReference type="EMBL" id="GIF56432.1"/>
    </source>
</evidence>
<dbReference type="PROSITE" id="PS51725">
    <property type="entry name" value="ABM"/>
    <property type="match status" value="1"/>
</dbReference>
<accession>A0ABQ4C0Y3</accession>
<sequence length="115" mass="13152">MSGANGPNDAEGIPFRVLLRMEIHPGMEHEFEQTWHRVGSAIVTHPANLGHWLSRGAEDKSVYYVVSDWVDEARFREFEKSEAHVKHREQLHPYRSKGSMTTMRVIYGMTGAASR</sequence>
<dbReference type="Gene3D" id="3.30.70.100">
    <property type="match status" value="1"/>
</dbReference>
<dbReference type="InterPro" id="IPR011008">
    <property type="entry name" value="Dimeric_a/b-barrel"/>
</dbReference>
<dbReference type="RefSeq" id="WP_203702211.1">
    <property type="nucleotide sequence ID" value="NZ_BAAALU010000006.1"/>
</dbReference>
<gene>
    <name evidence="2" type="ORF">Air01nite_25270</name>
</gene>
<name>A0ABQ4C0Y3_9ACTN</name>
<organism evidence="2 3">
    <name type="scientific">Asanoa iriomotensis</name>
    <dbReference type="NCBI Taxonomy" id="234613"/>
    <lineage>
        <taxon>Bacteria</taxon>
        <taxon>Bacillati</taxon>
        <taxon>Actinomycetota</taxon>
        <taxon>Actinomycetes</taxon>
        <taxon>Micromonosporales</taxon>
        <taxon>Micromonosporaceae</taxon>
        <taxon>Asanoa</taxon>
    </lineage>
</organism>
<keyword evidence="2" id="KW-0503">Monooxygenase</keyword>